<comment type="subcellular location">
    <subcellularLocation>
        <location evidence="2">Cytoplasm</location>
    </subcellularLocation>
    <subcellularLocation>
        <location evidence="1">Nucleus</location>
    </subcellularLocation>
</comment>
<dbReference type="PANTHER" id="PTHR31250">
    <property type="entry name" value="IQ DOMAIN-CONTAINING PROTEIN IQM3"/>
    <property type="match status" value="1"/>
</dbReference>
<feature type="region of interest" description="Disordered" evidence="5">
    <location>
        <begin position="472"/>
        <end position="518"/>
    </location>
</feature>
<evidence type="ECO:0000256" key="4">
    <source>
        <dbReference type="ARBA" id="ARBA00023242"/>
    </source>
</evidence>
<dbReference type="InterPro" id="IPR044159">
    <property type="entry name" value="IQM"/>
</dbReference>
<dbReference type="GO" id="GO:0005737">
    <property type="term" value="C:cytoplasm"/>
    <property type="evidence" value="ECO:0007669"/>
    <property type="project" value="UniProtKB-SubCell"/>
</dbReference>
<gene>
    <name evidence="7" type="primary">LOC120250029</name>
</gene>
<feature type="region of interest" description="Disordered" evidence="5">
    <location>
        <begin position="598"/>
        <end position="634"/>
    </location>
</feature>
<evidence type="ECO:0000256" key="1">
    <source>
        <dbReference type="ARBA" id="ARBA00004123"/>
    </source>
</evidence>
<accession>A0AB40AIH1</accession>
<feature type="compositionally biased region" description="Polar residues" evidence="5">
    <location>
        <begin position="474"/>
        <end position="510"/>
    </location>
</feature>
<keyword evidence="4" id="KW-0539">Nucleus</keyword>
<dbReference type="PANTHER" id="PTHR31250:SF14">
    <property type="entry name" value="IQ DOMAIN-CONTAINING PROTEIN IQM2"/>
    <property type="match status" value="1"/>
</dbReference>
<dbReference type="Proteomes" id="UP001515500">
    <property type="component" value="Chromosome 19"/>
</dbReference>
<reference evidence="7" key="1">
    <citation type="submission" date="2025-08" db="UniProtKB">
        <authorList>
            <consortium name="RefSeq"/>
        </authorList>
    </citation>
    <scope>IDENTIFICATION</scope>
</reference>
<name>A0AB40AIH1_DIOCR</name>
<protein>
    <submittedName>
        <fullName evidence="7">IQ domain-containing protein IQM1-like</fullName>
    </submittedName>
</protein>
<keyword evidence="6" id="KW-1185">Reference proteome</keyword>
<evidence type="ECO:0000313" key="6">
    <source>
        <dbReference type="Proteomes" id="UP001515500"/>
    </source>
</evidence>
<organism evidence="6 7">
    <name type="scientific">Dioscorea cayennensis subsp. rotundata</name>
    <name type="common">White Guinea yam</name>
    <name type="synonym">Dioscorea rotundata</name>
    <dbReference type="NCBI Taxonomy" id="55577"/>
    <lineage>
        <taxon>Eukaryota</taxon>
        <taxon>Viridiplantae</taxon>
        <taxon>Streptophyta</taxon>
        <taxon>Embryophyta</taxon>
        <taxon>Tracheophyta</taxon>
        <taxon>Spermatophyta</taxon>
        <taxon>Magnoliopsida</taxon>
        <taxon>Liliopsida</taxon>
        <taxon>Dioscoreales</taxon>
        <taxon>Dioscoreaceae</taxon>
        <taxon>Dioscorea</taxon>
    </lineage>
</organism>
<evidence type="ECO:0000256" key="5">
    <source>
        <dbReference type="SAM" id="MobiDB-lite"/>
    </source>
</evidence>
<dbReference type="GO" id="GO:0005634">
    <property type="term" value="C:nucleus"/>
    <property type="evidence" value="ECO:0007669"/>
    <property type="project" value="UniProtKB-SubCell"/>
</dbReference>
<evidence type="ECO:0000256" key="3">
    <source>
        <dbReference type="ARBA" id="ARBA00022490"/>
    </source>
</evidence>
<keyword evidence="3" id="KW-0963">Cytoplasm</keyword>
<feature type="compositionally biased region" description="Basic and acidic residues" evidence="5">
    <location>
        <begin position="624"/>
        <end position="634"/>
    </location>
</feature>
<proteinExistence type="predicted"/>
<feature type="compositionally biased region" description="Polar residues" evidence="5">
    <location>
        <begin position="598"/>
        <end position="623"/>
    </location>
</feature>
<sequence>MGITFTCPGRDAFDEGLDALIMRSISFKGDDDKPPLKSFSFNGRDTESSILKAFGSGKLIIEGSLNLDMKEMEISIKNPASSENENSLNYIGFRKSRFSHLCDTVQKSPFCDNDGSEHQAALKLQKFYKSFRTRRQLADCAVLVEQRWWKLLDFAMLRRSSISFFDIEKPESAVSRWSRARTRAAKVGKGLSKDEKAQKLARQHWLEAIDPRHRYGHNLYIYYDCWLQCESKQPFFYWLDVGEGKEVNLEEQCPRSKLQKQCIKYLGPNEREKYEVIVDDGKFLYKISRQFLDTSESSKGTKWIFVLSTTKALYVGQKKKGVFQHSSFLAGGATSSAGRLVVEKGILKAAWPHSGHYRPTEKHFQEFMNFLKENNVNISDVKKCPAEGDEESGNLVGSNTLMTSNWSEDDLTKKSFLLEDVENRQRKYRAPAGLTNIEIPERLDPFRGCNAMAMNFGNIPNGSISGMCEKIAKRSSQMDEQPSKPNKQLKVNNNKVDNEGSSDIETNNRTSVDESEEVEGPYTCMVKQNLFDSHEIEKDFVPQEQIFDRINDKNGFNPCQLGKKISFRWTTGAGRRIGCVRDYPSPLQFRALEQVNLSPRDTGGSEQIPSSPLSQLKEISSGTKRAERALETMQ</sequence>
<evidence type="ECO:0000256" key="2">
    <source>
        <dbReference type="ARBA" id="ARBA00004496"/>
    </source>
</evidence>
<dbReference type="AlphaFoldDB" id="A0AB40AIH1"/>
<dbReference type="RefSeq" id="XP_039114698.1">
    <property type="nucleotide sequence ID" value="XM_039258764.1"/>
</dbReference>
<evidence type="ECO:0000313" key="7">
    <source>
        <dbReference type="RefSeq" id="XP_039114698.1"/>
    </source>
</evidence>
<dbReference type="GeneID" id="120250029"/>